<comment type="similarity">
    <text evidence="2 17">Belongs to the MCM family.</text>
</comment>
<dbReference type="InterPro" id="IPR031327">
    <property type="entry name" value="MCM"/>
</dbReference>
<feature type="domain" description="AN1-type" evidence="21">
    <location>
        <begin position="134"/>
        <end position="182"/>
    </location>
</feature>
<evidence type="ECO:0000256" key="17">
    <source>
        <dbReference type="RuleBase" id="RU004070"/>
    </source>
</evidence>
<dbReference type="Proteomes" id="UP000663851">
    <property type="component" value="Unassembled WGS sequence"/>
</dbReference>
<dbReference type="Gene3D" id="2.20.28.10">
    <property type="match status" value="1"/>
</dbReference>
<evidence type="ECO:0000256" key="4">
    <source>
        <dbReference type="ARBA" id="ARBA00022705"/>
    </source>
</evidence>
<evidence type="ECO:0000256" key="11">
    <source>
        <dbReference type="ARBA" id="ARBA00022840"/>
    </source>
</evidence>
<dbReference type="PROSITE" id="PS50051">
    <property type="entry name" value="MCM_2"/>
    <property type="match status" value="1"/>
</dbReference>
<dbReference type="FunFam" id="2.20.28.10:FF:000005">
    <property type="entry name" value="DNA helicase"/>
    <property type="match status" value="1"/>
</dbReference>
<evidence type="ECO:0000259" key="20">
    <source>
        <dbReference type="PROSITE" id="PS51036"/>
    </source>
</evidence>
<dbReference type="InterPro" id="IPR000058">
    <property type="entry name" value="Znf_AN1"/>
</dbReference>
<dbReference type="PRINTS" id="PR01657">
    <property type="entry name" value="MCMFAMILY"/>
</dbReference>
<feature type="domain" description="A20-type" evidence="20">
    <location>
        <begin position="5"/>
        <end position="39"/>
    </location>
</feature>
<dbReference type="GO" id="GO:0071162">
    <property type="term" value="C:CMG complex"/>
    <property type="evidence" value="ECO:0007669"/>
    <property type="project" value="UniProtKB-ARBA"/>
</dbReference>
<dbReference type="SUPFAM" id="SSF57716">
    <property type="entry name" value="Glucocorticoid receptor-like (DNA-binding domain)"/>
    <property type="match status" value="1"/>
</dbReference>
<dbReference type="InterPro" id="IPR054125">
    <property type="entry name" value="MCM5_C"/>
</dbReference>
<dbReference type="PROSITE" id="PS51036">
    <property type="entry name" value="ZF_A20"/>
    <property type="match status" value="1"/>
</dbReference>
<dbReference type="GO" id="GO:0003688">
    <property type="term" value="F:DNA replication origin binding"/>
    <property type="evidence" value="ECO:0007669"/>
    <property type="project" value="InterPro"/>
</dbReference>
<dbReference type="SUPFAM" id="SSF118310">
    <property type="entry name" value="AN1-like Zinc finger"/>
    <property type="match status" value="1"/>
</dbReference>
<dbReference type="InterPro" id="IPR035896">
    <property type="entry name" value="AN1-like_Znf"/>
</dbReference>
<dbReference type="PANTHER" id="PTHR11630:SF42">
    <property type="entry name" value="DNA REPLICATION LICENSING FACTOR MCM5"/>
    <property type="match status" value="1"/>
</dbReference>
<dbReference type="SMART" id="SM00154">
    <property type="entry name" value="ZnF_AN1"/>
    <property type="match status" value="1"/>
</dbReference>
<dbReference type="Pfam" id="PF01754">
    <property type="entry name" value="zf-A20"/>
    <property type="match status" value="1"/>
</dbReference>
<evidence type="ECO:0000256" key="2">
    <source>
        <dbReference type="ARBA" id="ARBA00008010"/>
    </source>
</evidence>
<keyword evidence="11 17" id="KW-0067">ATP-binding</keyword>
<dbReference type="PANTHER" id="PTHR11630">
    <property type="entry name" value="DNA REPLICATION LICENSING FACTOR MCM FAMILY MEMBER"/>
    <property type="match status" value="1"/>
</dbReference>
<dbReference type="Gene3D" id="4.10.1110.10">
    <property type="entry name" value="AN1-like Zinc finger"/>
    <property type="match status" value="1"/>
</dbReference>
<keyword evidence="13" id="KW-0539">Nucleus</keyword>
<dbReference type="OrthoDB" id="10036721at2759"/>
<evidence type="ECO:0000313" key="24">
    <source>
        <dbReference type="EMBL" id="CAF4178886.1"/>
    </source>
</evidence>
<keyword evidence="12 17" id="KW-0238">DNA-binding</keyword>
<dbReference type="EMBL" id="CAJNYD010002147">
    <property type="protein sequence ID" value="CAF3395308.1"/>
    <property type="molecule type" value="Genomic_DNA"/>
</dbReference>
<dbReference type="PROSITE" id="PS00847">
    <property type="entry name" value="MCM_1"/>
    <property type="match status" value="1"/>
</dbReference>
<dbReference type="GO" id="GO:0003697">
    <property type="term" value="F:single-stranded DNA binding"/>
    <property type="evidence" value="ECO:0007669"/>
    <property type="project" value="TreeGrafter"/>
</dbReference>
<dbReference type="SMART" id="SM00350">
    <property type="entry name" value="MCM"/>
    <property type="match status" value="1"/>
</dbReference>
<evidence type="ECO:0000256" key="6">
    <source>
        <dbReference type="ARBA" id="ARBA00022741"/>
    </source>
</evidence>
<sequence>MEQPESNPTFCTNNCGFYGSSQFEGMCSKCYRDHVSRSYNAGRTNSFNSYYSSSNTSVTSQNHHQDEAIEDNATSSIENDNSDDHLEHETDASQLPNVASASSISDETESTTKNDSSITETNSLIASPVSVENKKKRNRCTWETCNKKLGLTGFDCRCGGQFCSLHRYANEHHCTFDYKEHGQNEIRKNMPVMAGFDDVGVFFSDNFGADNNNEFDNETDLNRASIKKKFKMFIREFHINNLFIYREMLRRNYNSRRYWIDIEIRHLSDYDDNLCDHLKKQPSELLPLFEEAAKEVADEITRPRPDDDVDMHDIQIMLMNDAHPLHLRHLKSEYVSKLVKTVGIVIAASSVRTKASHIAVQCRSCRNIISNIKVKPGLEGYAMPRKCTSVTQPGQPPCPLDPYFVMPDKCQCIDFQILKLQEAPEFVPHGEMPKHIQLYCDRHLVDRAMPGNKITLVGIYCIKRNVAMNKMRGKEKSTIGTRQPYVRVLGIRIDTDGAGRSSAQTLSTSEEEEFVRFAQTPDVYDTIANSIAPSIYGATDIKKAVACLLFGGARKRLPDGLFRRGDVNVLLVGDPGTAKSQLLKFAEKVSPIGVYTSGKGSSAAGLTASVIRDPSSKNFVIEGGAMVLADGGVVCIDEFDKMREDDRVAIHEAMEQQTISIAKAGITTTLNSRCSILAAANSIYGRWDDLKGDDNLDFMPTILSRFDMIFIIKDEHDEKRDTTLAKHVMRIHMNILNTDDNGSDLSIQKLKKYIAYCRSKCGPRLSESASEKLRNQYVVMRNGTSIYEREVGKKTAIPITVRQLEALVRISESLAKMRLAPFANETDVDEALRLFHVSTLSSAGSGNLAGIEGFTTREDQEEISRIEKQVRRRFVVGSQVSEHAIVQDFIRQNYPERAIYKVLHAMVRRGDIQYRMQPTENDAQCTGIIKNSITLVKLSNKPPFPYTRYDEIFTATEYSTTLMFVIRQDPSFWSIDDVSVIDTSNNQQLINNGGFESGTFESWTFCNPYGASSSGVIKDGCGKNGQYCYYDGAVQFIDYLSQEFLTTRGRTYQVTFWLQNHGSTPNSVDVLVGLYLKFYVYQKLFLHVLGLLQNGQM</sequence>
<evidence type="ECO:0000256" key="9">
    <source>
        <dbReference type="ARBA" id="ARBA00022806"/>
    </source>
</evidence>
<gene>
    <name evidence="24" type="ORF">HFQ381_LOCUS6091</name>
    <name evidence="22" type="ORF">LUA448_LOCUS17053</name>
    <name evidence="23" type="ORF">TIS948_LOCUS31239</name>
    <name evidence="25" type="ORF">UJA718_LOCUS19186</name>
</gene>
<dbReference type="EMBL" id="CAJOBO010000267">
    <property type="protein sequence ID" value="CAF4178886.1"/>
    <property type="molecule type" value="Genomic_DNA"/>
</dbReference>
<dbReference type="Proteomes" id="UP000663873">
    <property type="component" value="Unassembled WGS sequence"/>
</dbReference>
<evidence type="ECO:0000256" key="13">
    <source>
        <dbReference type="ARBA" id="ARBA00023242"/>
    </source>
</evidence>
<evidence type="ECO:0000259" key="19">
    <source>
        <dbReference type="PROSITE" id="PS50051"/>
    </source>
</evidence>
<evidence type="ECO:0000256" key="18">
    <source>
        <dbReference type="SAM" id="MobiDB-lite"/>
    </source>
</evidence>
<dbReference type="SMART" id="SM00382">
    <property type="entry name" value="AAA"/>
    <property type="match status" value="1"/>
</dbReference>
<dbReference type="Pfam" id="PF17855">
    <property type="entry name" value="MCM_lid"/>
    <property type="match status" value="1"/>
</dbReference>
<evidence type="ECO:0000313" key="23">
    <source>
        <dbReference type="EMBL" id="CAF3441607.1"/>
    </source>
</evidence>
<dbReference type="EC" id="3.6.4.12" evidence="3"/>
<dbReference type="Gene3D" id="2.60.120.260">
    <property type="entry name" value="Galactose-binding domain-like"/>
    <property type="match status" value="1"/>
</dbReference>
<dbReference type="PROSITE" id="PS51039">
    <property type="entry name" value="ZF_AN1"/>
    <property type="match status" value="1"/>
</dbReference>
<dbReference type="Gene3D" id="3.30.1640.10">
    <property type="entry name" value="mini-chromosome maintenance (MCM) complex, chain A, domain 1"/>
    <property type="match status" value="1"/>
</dbReference>
<comment type="subcellular location">
    <subcellularLocation>
        <location evidence="1">Nucleus</location>
    </subcellularLocation>
</comment>
<keyword evidence="4" id="KW-0235">DNA replication</keyword>
<dbReference type="InterPro" id="IPR027925">
    <property type="entry name" value="MCM_N"/>
</dbReference>
<keyword evidence="8" id="KW-0378">Hydrolase</keyword>
<evidence type="ECO:0000313" key="27">
    <source>
        <dbReference type="Proteomes" id="UP000663873"/>
    </source>
</evidence>
<reference evidence="23" key="1">
    <citation type="submission" date="2021-02" db="EMBL/GenBank/DDBJ databases">
        <authorList>
            <person name="Nowell W R."/>
        </authorList>
    </citation>
    <scope>NUCLEOTIDE SEQUENCE</scope>
</reference>
<dbReference type="InterPro" id="IPR041562">
    <property type="entry name" value="MCM_lid"/>
</dbReference>
<dbReference type="AlphaFoldDB" id="A0A818DJD9"/>
<protein>
    <recommendedName>
        <fullName evidence="3">DNA helicase</fullName>
        <ecNumber evidence="3">3.6.4.12</ecNumber>
    </recommendedName>
</protein>
<dbReference type="GO" id="GO:0016787">
    <property type="term" value="F:hydrolase activity"/>
    <property type="evidence" value="ECO:0007669"/>
    <property type="project" value="UniProtKB-KW"/>
</dbReference>
<keyword evidence="10" id="KW-0862">Zinc</keyword>
<dbReference type="InterPro" id="IPR002653">
    <property type="entry name" value="Znf_A20"/>
</dbReference>
<evidence type="ECO:0000313" key="22">
    <source>
        <dbReference type="EMBL" id="CAF3395308.1"/>
    </source>
</evidence>
<evidence type="ECO:0000256" key="15">
    <source>
        <dbReference type="ARBA" id="ARBA00048432"/>
    </source>
</evidence>
<dbReference type="Pfam" id="PF17207">
    <property type="entry name" value="MCM_OB"/>
    <property type="match status" value="1"/>
</dbReference>
<dbReference type="InterPro" id="IPR018525">
    <property type="entry name" value="MCM_CS"/>
</dbReference>
<evidence type="ECO:0000256" key="7">
    <source>
        <dbReference type="ARBA" id="ARBA00022771"/>
    </source>
</evidence>
<keyword evidence="5" id="KW-0479">Metal-binding</keyword>
<dbReference type="InterPro" id="IPR003593">
    <property type="entry name" value="AAA+_ATPase"/>
</dbReference>
<evidence type="ECO:0000256" key="12">
    <source>
        <dbReference type="ARBA" id="ARBA00023125"/>
    </source>
</evidence>
<dbReference type="GO" id="GO:0000727">
    <property type="term" value="P:double-strand break repair via break-induced replication"/>
    <property type="evidence" value="ECO:0007669"/>
    <property type="project" value="TreeGrafter"/>
</dbReference>
<evidence type="ECO:0000256" key="14">
    <source>
        <dbReference type="ARBA" id="ARBA00023306"/>
    </source>
</evidence>
<dbReference type="Gene3D" id="3.40.50.300">
    <property type="entry name" value="P-loop containing nucleotide triphosphate hydrolases"/>
    <property type="match status" value="1"/>
</dbReference>
<dbReference type="Pfam" id="PF01428">
    <property type="entry name" value="zf-AN1"/>
    <property type="match status" value="1"/>
</dbReference>
<accession>A0A818DJD9</accession>
<dbReference type="Gene3D" id="2.40.50.140">
    <property type="entry name" value="Nucleic acid-binding proteins"/>
    <property type="match status" value="1"/>
</dbReference>
<dbReference type="Pfam" id="PF21933">
    <property type="entry name" value="MCM5_C"/>
    <property type="match status" value="1"/>
</dbReference>
<dbReference type="GO" id="GO:0005524">
    <property type="term" value="F:ATP binding"/>
    <property type="evidence" value="ECO:0007669"/>
    <property type="project" value="UniProtKB-KW"/>
</dbReference>
<proteinExistence type="inferred from homology"/>
<dbReference type="Proteomes" id="UP000663825">
    <property type="component" value="Unassembled WGS sequence"/>
</dbReference>
<evidence type="ECO:0000256" key="5">
    <source>
        <dbReference type="ARBA" id="ARBA00022723"/>
    </source>
</evidence>
<dbReference type="InterPro" id="IPR027417">
    <property type="entry name" value="P-loop_NTPase"/>
</dbReference>
<dbReference type="GO" id="GO:0042555">
    <property type="term" value="C:MCM complex"/>
    <property type="evidence" value="ECO:0007669"/>
    <property type="project" value="InterPro"/>
</dbReference>
<dbReference type="Gene3D" id="1.20.5.4770">
    <property type="match status" value="1"/>
</dbReference>
<feature type="compositionally biased region" description="Polar residues" evidence="18">
    <location>
        <begin position="92"/>
        <end position="124"/>
    </location>
</feature>
<comment type="caution">
    <text evidence="23">The sequence shown here is derived from an EMBL/GenBank/DDBJ whole genome shotgun (WGS) entry which is preliminary data.</text>
</comment>
<dbReference type="GO" id="GO:0008270">
    <property type="term" value="F:zinc ion binding"/>
    <property type="evidence" value="ECO:0007669"/>
    <property type="project" value="UniProtKB-KW"/>
</dbReference>
<dbReference type="InterPro" id="IPR008048">
    <property type="entry name" value="MCM5"/>
</dbReference>
<dbReference type="CDD" id="cd17756">
    <property type="entry name" value="MCM5"/>
    <property type="match status" value="1"/>
</dbReference>
<dbReference type="SUPFAM" id="SSF50249">
    <property type="entry name" value="Nucleic acid-binding proteins"/>
    <property type="match status" value="1"/>
</dbReference>
<keyword evidence="7 16" id="KW-0863">Zinc-finger</keyword>
<dbReference type="EMBL" id="CAJOBP010003369">
    <property type="protein sequence ID" value="CAF4402010.1"/>
    <property type="molecule type" value="Genomic_DNA"/>
</dbReference>
<name>A0A818DJD9_9BILA</name>
<evidence type="ECO:0000256" key="1">
    <source>
        <dbReference type="ARBA" id="ARBA00004123"/>
    </source>
</evidence>
<dbReference type="FunFam" id="3.30.1640.10:FF:000006">
    <property type="entry name" value="DNA helicase"/>
    <property type="match status" value="1"/>
</dbReference>
<dbReference type="SUPFAM" id="SSF52540">
    <property type="entry name" value="P-loop containing nucleoside triphosphate hydrolases"/>
    <property type="match status" value="1"/>
</dbReference>
<evidence type="ECO:0000256" key="3">
    <source>
        <dbReference type="ARBA" id="ARBA00012551"/>
    </source>
</evidence>
<evidence type="ECO:0000313" key="25">
    <source>
        <dbReference type="EMBL" id="CAF4402010.1"/>
    </source>
</evidence>
<feature type="region of interest" description="Disordered" evidence="18">
    <location>
        <begin position="75"/>
        <end position="124"/>
    </location>
</feature>
<comment type="catalytic activity">
    <reaction evidence="15">
        <text>ATP + H2O = ADP + phosphate + H(+)</text>
        <dbReference type="Rhea" id="RHEA:13065"/>
        <dbReference type="ChEBI" id="CHEBI:15377"/>
        <dbReference type="ChEBI" id="CHEBI:15378"/>
        <dbReference type="ChEBI" id="CHEBI:30616"/>
        <dbReference type="ChEBI" id="CHEBI:43474"/>
        <dbReference type="ChEBI" id="CHEBI:456216"/>
        <dbReference type="EC" id="3.6.4.12"/>
    </reaction>
    <physiologicalReaction direction="left-to-right" evidence="15">
        <dbReference type="Rhea" id="RHEA:13066"/>
    </physiologicalReaction>
</comment>
<dbReference type="GO" id="GO:0006270">
    <property type="term" value="P:DNA replication initiation"/>
    <property type="evidence" value="ECO:0007669"/>
    <property type="project" value="InterPro"/>
</dbReference>
<evidence type="ECO:0000313" key="26">
    <source>
        <dbReference type="Proteomes" id="UP000663825"/>
    </source>
</evidence>
<evidence type="ECO:0000256" key="16">
    <source>
        <dbReference type="PROSITE-ProRule" id="PRU00449"/>
    </source>
</evidence>
<dbReference type="InterPro" id="IPR001208">
    <property type="entry name" value="MCM_dom"/>
</dbReference>
<evidence type="ECO:0000256" key="10">
    <source>
        <dbReference type="ARBA" id="ARBA00022833"/>
    </source>
</evidence>
<dbReference type="GO" id="GO:0017116">
    <property type="term" value="F:single-stranded DNA helicase activity"/>
    <property type="evidence" value="ECO:0007669"/>
    <property type="project" value="TreeGrafter"/>
</dbReference>
<dbReference type="Pfam" id="PF00493">
    <property type="entry name" value="MCM"/>
    <property type="match status" value="1"/>
</dbReference>
<dbReference type="EMBL" id="CAJNXB010005697">
    <property type="protein sequence ID" value="CAF3441607.1"/>
    <property type="molecule type" value="Genomic_DNA"/>
</dbReference>
<evidence type="ECO:0000256" key="8">
    <source>
        <dbReference type="ARBA" id="ARBA00022801"/>
    </source>
</evidence>
<feature type="compositionally biased region" description="Basic and acidic residues" evidence="18">
    <location>
        <begin position="82"/>
        <end position="91"/>
    </location>
</feature>
<feature type="domain" description="MCM C-terminal AAA(+) ATPase" evidence="19">
    <location>
        <begin position="523"/>
        <end position="728"/>
    </location>
</feature>
<dbReference type="InterPro" id="IPR033762">
    <property type="entry name" value="MCM_OB"/>
</dbReference>
<dbReference type="GO" id="GO:0043138">
    <property type="term" value="F:3'-5' DNA helicase activity"/>
    <property type="evidence" value="ECO:0007669"/>
    <property type="project" value="TreeGrafter"/>
</dbReference>
<dbReference type="SMART" id="SM00259">
    <property type="entry name" value="ZnF_A20"/>
    <property type="match status" value="1"/>
</dbReference>
<keyword evidence="27" id="KW-1185">Reference proteome</keyword>
<dbReference type="Pfam" id="PF14551">
    <property type="entry name" value="MCM_N"/>
    <property type="match status" value="1"/>
</dbReference>
<dbReference type="InterPro" id="IPR012340">
    <property type="entry name" value="NA-bd_OB-fold"/>
</dbReference>
<organism evidence="23 26">
    <name type="scientific">Rotaria socialis</name>
    <dbReference type="NCBI Taxonomy" id="392032"/>
    <lineage>
        <taxon>Eukaryota</taxon>
        <taxon>Metazoa</taxon>
        <taxon>Spiralia</taxon>
        <taxon>Gnathifera</taxon>
        <taxon>Rotifera</taxon>
        <taxon>Eurotatoria</taxon>
        <taxon>Bdelloidea</taxon>
        <taxon>Philodinida</taxon>
        <taxon>Philodinidae</taxon>
        <taxon>Rotaria</taxon>
    </lineage>
</organism>
<keyword evidence="14" id="KW-0131">Cell cycle</keyword>
<dbReference type="PRINTS" id="PR01661">
    <property type="entry name" value="MCMPROTEIN5"/>
</dbReference>
<dbReference type="FunFam" id="3.40.50.300:FF:000241">
    <property type="entry name" value="DNA helicase"/>
    <property type="match status" value="1"/>
</dbReference>
<keyword evidence="9" id="KW-0347">Helicase</keyword>
<evidence type="ECO:0000259" key="21">
    <source>
        <dbReference type="PROSITE" id="PS51039"/>
    </source>
</evidence>
<keyword evidence="6 17" id="KW-0547">Nucleotide-binding</keyword>
<dbReference type="Proteomes" id="UP000663833">
    <property type="component" value="Unassembled WGS sequence"/>
</dbReference>